<dbReference type="GO" id="GO:0034220">
    <property type="term" value="P:monoatomic ion transmembrane transport"/>
    <property type="evidence" value="ECO:0007669"/>
    <property type="project" value="UniProtKB-KW"/>
</dbReference>
<dbReference type="Pfam" id="PF00876">
    <property type="entry name" value="Innexin"/>
    <property type="match status" value="1"/>
</dbReference>
<evidence type="ECO:0000256" key="3">
    <source>
        <dbReference type="ARBA" id="ARBA00022475"/>
    </source>
</evidence>
<dbReference type="GO" id="GO:0005921">
    <property type="term" value="C:gap junction"/>
    <property type="evidence" value="ECO:0007669"/>
    <property type="project" value="UniProtKB-UniRule"/>
</dbReference>
<evidence type="ECO:0000256" key="8">
    <source>
        <dbReference type="ARBA" id="ARBA00023303"/>
    </source>
</evidence>
<comment type="caution">
    <text evidence="10">The sequence shown here is derived from an EMBL/GenBank/DDBJ whole genome shotgun (WGS) entry which is preliminary data.</text>
</comment>
<proteinExistence type="inferred from homology"/>
<gene>
    <name evidence="9" type="primary">inx</name>
    <name evidence="10" type="ORF">XAT740_LOCUS46613</name>
</gene>
<keyword evidence="8 9" id="KW-0407">Ion channel</keyword>
<keyword evidence="3" id="KW-1003">Cell membrane</keyword>
<dbReference type="Proteomes" id="UP000663828">
    <property type="component" value="Unassembled WGS sequence"/>
</dbReference>
<dbReference type="PROSITE" id="PS51013">
    <property type="entry name" value="PANNEXIN"/>
    <property type="match status" value="1"/>
</dbReference>
<evidence type="ECO:0000256" key="4">
    <source>
        <dbReference type="ARBA" id="ARBA00022692"/>
    </source>
</evidence>
<evidence type="ECO:0000256" key="2">
    <source>
        <dbReference type="ARBA" id="ARBA00022448"/>
    </source>
</evidence>
<comment type="caution">
    <text evidence="9">Lacks conserved residue(s) required for the propagation of feature annotation.</text>
</comment>
<dbReference type="GO" id="GO:0005886">
    <property type="term" value="C:plasma membrane"/>
    <property type="evidence" value="ECO:0007669"/>
    <property type="project" value="UniProtKB-SubCell"/>
</dbReference>
<comment type="function">
    <text evidence="9">Structural component of the gap junctions.</text>
</comment>
<comment type="similarity">
    <text evidence="9">Belongs to the pannexin family.</text>
</comment>
<sequence>MDFHSLMGRASTIMTGKRNDDVISDRLNYRYTVTILVGFAILNMNRLHTDQIKCWIPAFFTPNYDEYVRSICFVQNTYFVEHTDKIPKSSNLKKENEILYYQWVPFFLLVKAFLFYIPRISWNTLGLKSGIQVGDLVELSYDYKQPSTDSVHRQTCMNHIIDTIDQYCNDHRRQNHSRTHLNVLQRCFASGWCLTGKYLGNYLVVLYLTTKLMYIGVSLFQIYLLGLMLGSNFAFYGIQVIDRFFRGIHWDTESRLFPKTTLCDFTIREYGHPKLSHEYTVPCVLPLNLFNQQMFTLLYFWYTVVIALNICDFFVWLKAITVRRRLDFIQKRLQTKKQSLMRDMKNQAKIRAFVNDYLESDGYFILSLIKENSSDYVATEVIQRLYIERFLPRYINETARTISIYDDIDMRKDTNTKRPNLCSWVC</sequence>
<reference evidence="10" key="1">
    <citation type="submission" date="2021-02" db="EMBL/GenBank/DDBJ databases">
        <authorList>
            <person name="Nowell W R."/>
        </authorList>
    </citation>
    <scope>NUCLEOTIDE SEQUENCE</scope>
</reference>
<dbReference type="EMBL" id="CAJNOR010006298">
    <property type="protein sequence ID" value="CAF1591398.1"/>
    <property type="molecule type" value="Genomic_DNA"/>
</dbReference>
<feature type="transmembrane region" description="Helical" evidence="9">
    <location>
        <begin position="212"/>
        <end position="236"/>
    </location>
</feature>
<evidence type="ECO:0000256" key="5">
    <source>
        <dbReference type="ARBA" id="ARBA00022989"/>
    </source>
</evidence>
<evidence type="ECO:0000256" key="1">
    <source>
        <dbReference type="ARBA" id="ARBA00004651"/>
    </source>
</evidence>
<keyword evidence="11" id="KW-1185">Reference proteome</keyword>
<organism evidence="10 11">
    <name type="scientific">Adineta ricciae</name>
    <name type="common">Rotifer</name>
    <dbReference type="NCBI Taxonomy" id="249248"/>
    <lineage>
        <taxon>Eukaryota</taxon>
        <taxon>Metazoa</taxon>
        <taxon>Spiralia</taxon>
        <taxon>Gnathifera</taxon>
        <taxon>Rotifera</taxon>
        <taxon>Eurotatoria</taxon>
        <taxon>Bdelloidea</taxon>
        <taxon>Adinetida</taxon>
        <taxon>Adinetidae</taxon>
        <taxon>Adineta</taxon>
    </lineage>
</organism>
<evidence type="ECO:0000313" key="10">
    <source>
        <dbReference type="EMBL" id="CAF1591398.1"/>
    </source>
</evidence>
<evidence type="ECO:0000256" key="6">
    <source>
        <dbReference type="ARBA" id="ARBA00023065"/>
    </source>
</evidence>
<evidence type="ECO:0000256" key="7">
    <source>
        <dbReference type="ARBA" id="ARBA00023136"/>
    </source>
</evidence>
<evidence type="ECO:0000256" key="9">
    <source>
        <dbReference type="RuleBase" id="RU010713"/>
    </source>
</evidence>
<accession>A0A816A504</accession>
<dbReference type="PANTHER" id="PTHR11893:SF36">
    <property type="entry name" value="INNEXIN-5"/>
    <property type="match status" value="1"/>
</dbReference>
<keyword evidence="7 9" id="KW-0472">Membrane</keyword>
<dbReference type="PRINTS" id="PR01262">
    <property type="entry name" value="INNEXIN"/>
</dbReference>
<keyword evidence="2 9" id="KW-0813">Transport</keyword>
<evidence type="ECO:0000313" key="11">
    <source>
        <dbReference type="Proteomes" id="UP000663828"/>
    </source>
</evidence>
<feature type="transmembrane region" description="Helical" evidence="9">
    <location>
        <begin position="98"/>
        <end position="117"/>
    </location>
</feature>
<dbReference type="InterPro" id="IPR000990">
    <property type="entry name" value="Innexin"/>
</dbReference>
<feature type="transmembrane region" description="Helical" evidence="9">
    <location>
        <begin position="297"/>
        <end position="317"/>
    </location>
</feature>
<dbReference type="PANTHER" id="PTHR11893">
    <property type="entry name" value="INNEXIN"/>
    <property type="match status" value="1"/>
</dbReference>
<keyword evidence="5 9" id="KW-1133">Transmembrane helix</keyword>
<name>A0A816A504_ADIRI</name>
<keyword evidence="4 9" id="KW-0812">Transmembrane</keyword>
<keyword evidence="6 9" id="KW-0406">Ion transport</keyword>
<protein>
    <recommendedName>
        <fullName evidence="9">Innexin</fullName>
    </recommendedName>
</protein>
<comment type="subcellular location">
    <subcellularLocation>
        <location evidence="1 9">Cell membrane</location>
        <topology evidence="1 9">Multi-pass membrane protein</topology>
    </subcellularLocation>
</comment>
<dbReference type="AlphaFoldDB" id="A0A816A504"/>